<name>A0A0A9C2S9_ARUDO</name>
<reference evidence="1" key="2">
    <citation type="journal article" date="2015" name="Data Brief">
        <title>Shoot transcriptome of the giant reed, Arundo donax.</title>
        <authorList>
            <person name="Barrero R.A."/>
            <person name="Guerrero F.D."/>
            <person name="Moolhuijzen P."/>
            <person name="Goolsby J.A."/>
            <person name="Tidwell J."/>
            <person name="Bellgard S.E."/>
            <person name="Bellgard M.I."/>
        </authorList>
    </citation>
    <scope>NUCLEOTIDE SEQUENCE</scope>
    <source>
        <tissue evidence="1">Shoot tissue taken approximately 20 cm above the soil surface</tissue>
    </source>
</reference>
<sequence>MDSSVLQTAGGLSNRRITR</sequence>
<dbReference type="AlphaFoldDB" id="A0A0A9C2S9"/>
<dbReference type="EMBL" id="GBRH01228009">
    <property type="protein sequence ID" value="JAD69886.1"/>
    <property type="molecule type" value="Transcribed_RNA"/>
</dbReference>
<reference evidence="1" key="1">
    <citation type="submission" date="2014-09" db="EMBL/GenBank/DDBJ databases">
        <authorList>
            <person name="Magalhaes I.L.F."/>
            <person name="Oliveira U."/>
            <person name="Santos F.R."/>
            <person name="Vidigal T.H.D.A."/>
            <person name="Brescovit A.D."/>
            <person name="Santos A.J."/>
        </authorList>
    </citation>
    <scope>NUCLEOTIDE SEQUENCE</scope>
    <source>
        <tissue evidence="1">Shoot tissue taken approximately 20 cm above the soil surface</tissue>
    </source>
</reference>
<proteinExistence type="predicted"/>
<accession>A0A0A9C2S9</accession>
<protein>
    <submittedName>
        <fullName evidence="1">Uncharacterized protein</fullName>
    </submittedName>
</protein>
<organism evidence="1">
    <name type="scientific">Arundo donax</name>
    <name type="common">Giant reed</name>
    <name type="synonym">Donax arundinaceus</name>
    <dbReference type="NCBI Taxonomy" id="35708"/>
    <lineage>
        <taxon>Eukaryota</taxon>
        <taxon>Viridiplantae</taxon>
        <taxon>Streptophyta</taxon>
        <taxon>Embryophyta</taxon>
        <taxon>Tracheophyta</taxon>
        <taxon>Spermatophyta</taxon>
        <taxon>Magnoliopsida</taxon>
        <taxon>Liliopsida</taxon>
        <taxon>Poales</taxon>
        <taxon>Poaceae</taxon>
        <taxon>PACMAD clade</taxon>
        <taxon>Arundinoideae</taxon>
        <taxon>Arundineae</taxon>
        <taxon>Arundo</taxon>
    </lineage>
</organism>
<evidence type="ECO:0000313" key="1">
    <source>
        <dbReference type="EMBL" id="JAD69886.1"/>
    </source>
</evidence>